<dbReference type="SMART" id="SM00320">
    <property type="entry name" value="WD40"/>
    <property type="match status" value="1"/>
</dbReference>
<evidence type="ECO:0000256" key="3">
    <source>
        <dbReference type="PROSITE-ProRule" id="PRU00221"/>
    </source>
</evidence>
<dbReference type="InterPro" id="IPR015943">
    <property type="entry name" value="WD40/YVTN_repeat-like_dom_sf"/>
</dbReference>
<keyword evidence="1 3" id="KW-0853">WD repeat</keyword>
<evidence type="ECO:0000256" key="2">
    <source>
        <dbReference type="ARBA" id="ARBA00022737"/>
    </source>
</evidence>
<dbReference type="SUPFAM" id="SSF50978">
    <property type="entry name" value="WD40 repeat-like"/>
    <property type="match status" value="1"/>
</dbReference>
<evidence type="ECO:0000313" key="5">
    <source>
        <dbReference type="Proteomes" id="UP001293593"/>
    </source>
</evidence>
<proteinExistence type="predicted"/>
<sequence length="115" mass="12687">MATVGMDSDKVVIMDFRQPTTLVMDLTKHKASVNAISWSPHMGRRLCSCGDDSRALIWDLVGTIGSQPRITGGADVKPDLCYESTAAEINQVRWSLVQMDWIVLALANLLQLLKV</sequence>
<dbReference type="InterPro" id="IPR045159">
    <property type="entry name" value="DCAF7-like"/>
</dbReference>
<dbReference type="InterPro" id="IPR019775">
    <property type="entry name" value="WD40_repeat_CS"/>
</dbReference>
<evidence type="ECO:0000313" key="4">
    <source>
        <dbReference type="EMBL" id="KAK4281683.1"/>
    </source>
</evidence>
<dbReference type="Gene3D" id="2.130.10.10">
    <property type="entry name" value="YVTN repeat-like/Quinoprotein amine dehydrogenase"/>
    <property type="match status" value="1"/>
</dbReference>
<comment type="caution">
    <text evidence="4">The sequence shown here is derived from an EMBL/GenBank/DDBJ whole genome shotgun (WGS) entry which is preliminary data.</text>
</comment>
<accession>A0AAE1N230</accession>
<dbReference type="PROSITE" id="PS00678">
    <property type="entry name" value="WD_REPEATS_1"/>
    <property type="match status" value="1"/>
</dbReference>
<dbReference type="InterPro" id="IPR036322">
    <property type="entry name" value="WD40_repeat_dom_sf"/>
</dbReference>
<feature type="repeat" description="WD" evidence="3">
    <location>
        <begin position="26"/>
        <end position="60"/>
    </location>
</feature>
<keyword evidence="2" id="KW-0677">Repeat</keyword>
<dbReference type="InterPro" id="IPR001680">
    <property type="entry name" value="WD40_rpt"/>
</dbReference>
<reference evidence="4" key="1">
    <citation type="submission" date="2023-10" db="EMBL/GenBank/DDBJ databases">
        <title>Chromosome-level genome of the transformable northern wattle, Acacia crassicarpa.</title>
        <authorList>
            <person name="Massaro I."/>
            <person name="Sinha N.R."/>
            <person name="Poethig S."/>
            <person name="Leichty A.R."/>
        </authorList>
    </citation>
    <scope>NUCLEOTIDE SEQUENCE</scope>
    <source>
        <strain evidence="4">Acra3RX</strain>
        <tissue evidence="4">Leaf</tissue>
    </source>
</reference>
<gene>
    <name evidence="4" type="ORF">QN277_013146</name>
</gene>
<name>A0AAE1N230_9FABA</name>
<dbReference type="PROSITE" id="PS50294">
    <property type="entry name" value="WD_REPEATS_REGION"/>
    <property type="match status" value="1"/>
</dbReference>
<dbReference type="EMBL" id="JAWXYG010000002">
    <property type="protein sequence ID" value="KAK4281683.1"/>
    <property type="molecule type" value="Genomic_DNA"/>
</dbReference>
<keyword evidence="5" id="KW-1185">Reference proteome</keyword>
<dbReference type="Proteomes" id="UP001293593">
    <property type="component" value="Unassembled WGS sequence"/>
</dbReference>
<dbReference type="PANTHER" id="PTHR19919">
    <property type="entry name" value="WD REPEAT CONTAINING PROTEIN"/>
    <property type="match status" value="1"/>
</dbReference>
<organism evidence="4 5">
    <name type="scientific">Acacia crassicarpa</name>
    <name type="common">northern wattle</name>
    <dbReference type="NCBI Taxonomy" id="499986"/>
    <lineage>
        <taxon>Eukaryota</taxon>
        <taxon>Viridiplantae</taxon>
        <taxon>Streptophyta</taxon>
        <taxon>Embryophyta</taxon>
        <taxon>Tracheophyta</taxon>
        <taxon>Spermatophyta</taxon>
        <taxon>Magnoliopsida</taxon>
        <taxon>eudicotyledons</taxon>
        <taxon>Gunneridae</taxon>
        <taxon>Pentapetalae</taxon>
        <taxon>rosids</taxon>
        <taxon>fabids</taxon>
        <taxon>Fabales</taxon>
        <taxon>Fabaceae</taxon>
        <taxon>Caesalpinioideae</taxon>
        <taxon>mimosoid clade</taxon>
        <taxon>Acacieae</taxon>
        <taxon>Acacia</taxon>
    </lineage>
</organism>
<evidence type="ECO:0000256" key="1">
    <source>
        <dbReference type="ARBA" id="ARBA00022574"/>
    </source>
</evidence>
<dbReference type="AlphaFoldDB" id="A0AAE1N230"/>
<protein>
    <submittedName>
        <fullName evidence="4">Uncharacterized protein</fullName>
    </submittedName>
</protein>
<dbReference type="PROSITE" id="PS50082">
    <property type="entry name" value="WD_REPEATS_2"/>
    <property type="match status" value="1"/>
</dbReference>